<dbReference type="EMBL" id="BT140780">
    <property type="protein sequence ID" value="AFK40575.1"/>
    <property type="molecule type" value="mRNA"/>
</dbReference>
<organism evidence="1">
    <name type="scientific">Lotus japonicus</name>
    <name type="common">Lotus corniculatus var. japonicus</name>
    <dbReference type="NCBI Taxonomy" id="34305"/>
    <lineage>
        <taxon>Eukaryota</taxon>
        <taxon>Viridiplantae</taxon>
        <taxon>Streptophyta</taxon>
        <taxon>Embryophyta</taxon>
        <taxon>Tracheophyta</taxon>
        <taxon>Spermatophyta</taxon>
        <taxon>Magnoliopsida</taxon>
        <taxon>eudicotyledons</taxon>
        <taxon>Gunneridae</taxon>
        <taxon>Pentapetalae</taxon>
        <taxon>rosids</taxon>
        <taxon>fabids</taxon>
        <taxon>Fabales</taxon>
        <taxon>Fabaceae</taxon>
        <taxon>Papilionoideae</taxon>
        <taxon>50 kb inversion clade</taxon>
        <taxon>NPAAA clade</taxon>
        <taxon>Hologalegina</taxon>
        <taxon>robinioid clade</taxon>
        <taxon>Loteae</taxon>
        <taxon>Lotus</taxon>
    </lineage>
</organism>
<evidence type="ECO:0000313" key="1">
    <source>
        <dbReference type="EMBL" id="AFK40575.1"/>
    </source>
</evidence>
<protein>
    <submittedName>
        <fullName evidence="1">Uncharacterized protein</fullName>
    </submittedName>
</protein>
<proteinExistence type="evidence at transcript level"/>
<sequence>MLLFKATEELKDIVDHAKQRHHVVGQYVVGRHKLEQQELGSKGQTISPFLQNFYKTNYF</sequence>
<accession>I3SJY3</accession>
<name>I3SJY3_LOTJA</name>
<reference evidence="1" key="1">
    <citation type="submission" date="2012-05" db="EMBL/GenBank/DDBJ databases">
        <authorList>
            <person name="Krishnakumar V."/>
            <person name="Cheung F."/>
            <person name="Xiao Y."/>
            <person name="Chan A."/>
            <person name="Moskal W.A."/>
            <person name="Town C.D."/>
        </authorList>
    </citation>
    <scope>NUCLEOTIDE SEQUENCE</scope>
</reference>
<dbReference type="AlphaFoldDB" id="I3SJY3"/>